<organism evidence="1">
    <name type="scientific">Mantoniella antarctica</name>
    <dbReference type="NCBI Taxonomy" id="81844"/>
    <lineage>
        <taxon>Eukaryota</taxon>
        <taxon>Viridiplantae</taxon>
        <taxon>Chlorophyta</taxon>
        <taxon>Mamiellophyceae</taxon>
        <taxon>Mamiellales</taxon>
        <taxon>Mamiellaceae</taxon>
        <taxon>Mantoniella</taxon>
    </lineage>
</organism>
<dbReference type="AlphaFoldDB" id="A0A7S0SFE9"/>
<accession>A0A7S0SFE9</accession>
<protein>
    <submittedName>
        <fullName evidence="1">Uncharacterized protein</fullName>
    </submittedName>
</protein>
<evidence type="ECO:0000313" key="1">
    <source>
        <dbReference type="EMBL" id="CAD8704309.1"/>
    </source>
</evidence>
<reference evidence="1" key="1">
    <citation type="submission" date="2021-01" db="EMBL/GenBank/DDBJ databases">
        <authorList>
            <person name="Corre E."/>
            <person name="Pelletier E."/>
            <person name="Niang G."/>
            <person name="Scheremetjew M."/>
            <person name="Finn R."/>
            <person name="Kale V."/>
            <person name="Holt S."/>
            <person name="Cochrane G."/>
            <person name="Meng A."/>
            <person name="Brown T."/>
            <person name="Cohen L."/>
        </authorList>
    </citation>
    <scope>NUCLEOTIDE SEQUENCE</scope>
    <source>
        <strain evidence="1">SL-175</strain>
    </source>
</reference>
<sequence length="289" mass="30349">MAGYTGTASCDDEEQGLLNGTRHAAVFSPTAAVFALILVTGTCIGISHTSEGAKLFAGQTLKPTTVHANPAANTMIARGTGEHGQLGDAMTGIIEAQLQIFLASFTDRTTPELFTRARNNIKAVMHSANTIQGEGSETAARVASLVDDLDLSANTQLSDAVKVMDAKADPAWMDGGSRRSLLGGESGTTTMEYTAQFGAALNISFAEMLELFPRVAAGVSNIIKKIEEKGDQATTPQRLLLAAMDLLAPLARAAPTPFGKDSDVVFQASWNSLLKVLPGVTTATLMEYI</sequence>
<name>A0A7S0SFE9_9CHLO</name>
<proteinExistence type="predicted"/>
<dbReference type="EMBL" id="HBFC01012001">
    <property type="protein sequence ID" value="CAD8704309.1"/>
    <property type="molecule type" value="Transcribed_RNA"/>
</dbReference>
<gene>
    <name evidence="1" type="ORF">MANT1106_LOCUS6991</name>
</gene>